<gene>
    <name evidence="9" type="primary">tsaC</name>
    <name evidence="11" type="ORF">DEH80_13435</name>
</gene>
<dbReference type="InterPro" id="IPR017945">
    <property type="entry name" value="DHBP_synth_RibB-like_a/b_dom"/>
</dbReference>
<evidence type="ECO:0000259" key="10">
    <source>
        <dbReference type="PROSITE" id="PS51163"/>
    </source>
</evidence>
<reference evidence="11 12" key="1">
    <citation type="submission" date="2018-05" db="EMBL/GenBank/DDBJ databases">
        <title>Abyssibacter profundi OUC007T gen. nov., sp. nov, a marine bacterium isolated from seawater of the Mariana Trench.</title>
        <authorList>
            <person name="Zhou S."/>
        </authorList>
    </citation>
    <scope>NUCLEOTIDE SEQUENCE [LARGE SCALE GENOMIC DNA]</scope>
    <source>
        <strain evidence="11 12">OUC007</strain>
    </source>
</reference>
<dbReference type="EMBL" id="QEQK01000012">
    <property type="protein sequence ID" value="PWN55222.1"/>
    <property type="molecule type" value="Genomic_DNA"/>
</dbReference>
<dbReference type="HAMAP" id="MF_01852">
    <property type="entry name" value="TsaC"/>
    <property type="match status" value="1"/>
</dbReference>
<comment type="function">
    <text evidence="9">Required for the formation of a threonylcarbamoyl group on adenosine at position 37 (t(6)A37) in tRNAs that read codons beginning with adenine. Catalyzes the conversion of L-threonine, HCO(3)(-)/CO(2) and ATP to give threonylcarbamoyl-AMP (TC-AMP) as the acyladenylate intermediate, with the release of diphosphate.</text>
</comment>
<comment type="similarity">
    <text evidence="9">Belongs to the SUA5 family. TsaC subfamily.</text>
</comment>
<keyword evidence="6 9" id="KW-0547">Nucleotide-binding</keyword>
<dbReference type="GO" id="GO:0002949">
    <property type="term" value="P:tRNA threonylcarbamoyladenosine modification"/>
    <property type="evidence" value="ECO:0007669"/>
    <property type="project" value="UniProtKB-UniRule"/>
</dbReference>
<keyword evidence="2 9" id="KW-0963">Cytoplasm</keyword>
<dbReference type="InterPro" id="IPR050156">
    <property type="entry name" value="TC-AMP_synthase_SUA5"/>
</dbReference>
<feature type="domain" description="YrdC-like" evidence="10">
    <location>
        <begin position="4"/>
        <end position="182"/>
    </location>
</feature>
<proteinExistence type="inferred from homology"/>
<keyword evidence="7 9" id="KW-0067">ATP-binding</keyword>
<dbReference type="EC" id="2.7.7.87" evidence="9"/>
<accession>A0A383XRG8</accession>
<evidence type="ECO:0000256" key="5">
    <source>
        <dbReference type="ARBA" id="ARBA00022695"/>
    </source>
</evidence>
<evidence type="ECO:0000256" key="9">
    <source>
        <dbReference type="HAMAP-Rule" id="MF_01852"/>
    </source>
</evidence>
<evidence type="ECO:0000256" key="6">
    <source>
        <dbReference type="ARBA" id="ARBA00022741"/>
    </source>
</evidence>
<dbReference type="AlphaFoldDB" id="A0A383XRG8"/>
<evidence type="ECO:0000313" key="12">
    <source>
        <dbReference type="Proteomes" id="UP000251800"/>
    </source>
</evidence>
<keyword evidence="12" id="KW-1185">Reference proteome</keyword>
<dbReference type="GO" id="GO:0061710">
    <property type="term" value="F:L-threonylcarbamoyladenylate synthase"/>
    <property type="evidence" value="ECO:0007669"/>
    <property type="project" value="UniProtKB-EC"/>
</dbReference>
<dbReference type="InterPro" id="IPR023535">
    <property type="entry name" value="TC-AMP_synthase"/>
</dbReference>
<comment type="subcellular location">
    <subcellularLocation>
        <location evidence="1 9">Cytoplasm</location>
    </subcellularLocation>
</comment>
<dbReference type="GO" id="GO:0005524">
    <property type="term" value="F:ATP binding"/>
    <property type="evidence" value="ECO:0007669"/>
    <property type="project" value="UniProtKB-UniRule"/>
</dbReference>
<dbReference type="GO" id="GO:0000049">
    <property type="term" value="F:tRNA binding"/>
    <property type="evidence" value="ECO:0007669"/>
    <property type="project" value="TreeGrafter"/>
</dbReference>
<keyword evidence="4 9" id="KW-0819">tRNA processing</keyword>
<dbReference type="RefSeq" id="WP_109721026.1">
    <property type="nucleotide sequence ID" value="NZ_QEQK01000012.1"/>
</dbReference>
<evidence type="ECO:0000256" key="2">
    <source>
        <dbReference type="ARBA" id="ARBA00022490"/>
    </source>
</evidence>
<dbReference type="PANTHER" id="PTHR17490">
    <property type="entry name" value="SUA5"/>
    <property type="match status" value="1"/>
</dbReference>
<keyword evidence="5 9" id="KW-0548">Nucleotidyltransferase</keyword>
<dbReference type="Pfam" id="PF01300">
    <property type="entry name" value="Sua5_yciO_yrdC"/>
    <property type="match status" value="1"/>
</dbReference>
<organism evidence="11 12">
    <name type="scientific">Abyssibacter profundi</name>
    <dbReference type="NCBI Taxonomy" id="2182787"/>
    <lineage>
        <taxon>Bacteria</taxon>
        <taxon>Pseudomonadati</taxon>
        <taxon>Pseudomonadota</taxon>
        <taxon>Gammaproteobacteria</taxon>
        <taxon>Chromatiales</taxon>
        <taxon>Oceanococcaceae</taxon>
        <taxon>Abyssibacter</taxon>
    </lineage>
</organism>
<comment type="catalytic activity">
    <reaction evidence="8 9">
        <text>L-threonine + hydrogencarbonate + ATP = L-threonylcarbamoyladenylate + diphosphate + H2O</text>
        <dbReference type="Rhea" id="RHEA:36407"/>
        <dbReference type="ChEBI" id="CHEBI:15377"/>
        <dbReference type="ChEBI" id="CHEBI:17544"/>
        <dbReference type="ChEBI" id="CHEBI:30616"/>
        <dbReference type="ChEBI" id="CHEBI:33019"/>
        <dbReference type="ChEBI" id="CHEBI:57926"/>
        <dbReference type="ChEBI" id="CHEBI:73682"/>
        <dbReference type="EC" id="2.7.7.87"/>
    </reaction>
</comment>
<evidence type="ECO:0000256" key="7">
    <source>
        <dbReference type="ARBA" id="ARBA00022840"/>
    </source>
</evidence>
<evidence type="ECO:0000256" key="8">
    <source>
        <dbReference type="ARBA" id="ARBA00048366"/>
    </source>
</evidence>
<evidence type="ECO:0000256" key="3">
    <source>
        <dbReference type="ARBA" id="ARBA00022679"/>
    </source>
</evidence>
<dbReference type="GO" id="GO:0003725">
    <property type="term" value="F:double-stranded RNA binding"/>
    <property type="evidence" value="ECO:0007669"/>
    <property type="project" value="InterPro"/>
</dbReference>
<dbReference type="Gene3D" id="3.90.870.10">
    <property type="entry name" value="DHBP synthase"/>
    <property type="match status" value="1"/>
</dbReference>
<protein>
    <recommendedName>
        <fullName evidence="9">Threonylcarbamoyl-AMP synthase</fullName>
        <shortName evidence="9">TC-AMP synthase</shortName>
        <ecNumber evidence="9">2.7.7.87</ecNumber>
    </recommendedName>
    <alternativeName>
        <fullName evidence="9">L-threonylcarbamoyladenylate synthase</fullName>
    </alternativeName>
    <alternativeName>
        <fullName evidence="9">t(6)A37 threonylcarbamoyladenosine biosynthesis protein TsaC</fullName>
    </alternativeName>
    <alternativeName>
        <fullName evidence="9">tRNA threonylcarbamoyladenosine biosynthesis protein TsaC</fullName>
    </alternativeName>
</protein>
<dbReference type="GO" id="GO:0005737">
    <property type="term" value="C:cytoplasm"/>
    <property type="evidence" value="ECO:0007669"/>
    <property type="project" value="UniProtKB-SubCell"/>
</dbReference>
<evidence type="ECO:0000256" key="4">
    <source>
        <dbReference type="ARBA" id="ARBA00022694"/>
    </source>
</evidence>
<sequence>MTTGFQLRQAARTLRAGGLVLYPTEGVWGLGCDPLNPGAVEAILTLKSRPLSKGLILIARQRAQLAPFVSDPDAIPETETPTTWVVPATAHCLPWLTGGRRTIAVRLTTHPVAASLCDAFGGAVVSTSANPGGRPAPRRITQLHPRLRAEADYLLAGACGGLRGPTPIRVLGTGEWTRGGRA</sequence>
<dbReference type="PROSITE" id="PS51163">
    <property type="entry name" value="YRDC"/>
    <property type="match status" value="1"/>
</dbReference>
<dbReference type="InterPro" id="IPR006070">
    <property type="entry name" value="Sua5-like_dom"/>
</dbReference>
<dbReference type="Proteomes" id="UP000251800">
    <property type="component" value="Unassembled WGS sequence"/>
</dbReference>
<dbReference type="OrthoDB" id="9814580at2"/>
<evidence type="ECO:0000313" key="11">
    <source>
        <dbReference type="EMBL" id="PWN55222.1"/>
    </source>
</evidence>
<dbReference type="SUPFAM" id="SSF55821">
    <property type="entry name" value="YrdC/RibB"/>
    <property type="match status" value="1"/>
</dbReference>
<dbReference type="PANTHER" id="PTHR17490:SF18">
    <property type="entry name" value="THREONYLCARBAMOYL-AMP SYNTHASE"/>
    <property type="match status" value="1"/>
</dbReference>
<evidence type="ECO:0000256" key="1">
    <source>
        <dbReference type="ARBA" id="ARBA00004496"/>
    </source>
</evidence>
<keyword evidence="3 9" id="KW-0808">Transferase</keyword>
<dbReference type="GO" id="GO:0006450">
    <property type="term" value="P:regulation of translational fidelity"/>
    <property type="evidence" value="ECO:0007669"/>
    <property type="project" value="TreeGrafter"/>
</dbReference>
<name>A0A383XRG8_9GAMM</name>
<comment type="caution">
    <text evidence="11">The sequence shown here is derived from an EMBL/GenBank/DDBJ whole genome shotgun (WGS) entry which is preliminary data.</text>
</comment>